<dbReference type="InterPro" id="IPR020476">
    <property type="entry name" value="Nudix_hydrolase"/>
</dbReference>
<comment type="similarity">
    <text evidence="4">Belongs to the Nudix hydrolase family.</text>
</comment>
<dbReference type="SUPFAM" id="SSF55811">
    <property type="entry name" value="Nudix"/>
    <property type="match status" value="1"/>
</dbReference>
<dbReference type="Gene3D" id="2.20.70.10">
    <property type="match status" value="1"/>
</dbReference>
<feature type="domain" description="Nudix hydrolase" evidence="6">
    <location>
        <begin position="41"/>
        <end position="163"/>
    </location>
</feature>
<dbReference type="CDD" id="cd04511">
    <property type="entry name" value="NUDIX_Hydrolase"/>
    <property type="match status" value="1"/>
</dbReference>
<dbReference type="Pfam" id="PF00293">
    <property type="entry name" value="NUDIX"/>
    <property type="match status" value="1"/>
</dbReference>
<evidence type="ECO:0000313" key="7">
    <source>
        <dbReference type="EMBL" id="MBT9290877.1"/>
    </source>
</evidence>
<gene>
    <name evidence="7" type="ORF">KL771_15520</name>
</gene>
<dbReference type="PRINTS" id="PR00502">
    <property type="entry name" value="NUDIXFAMILY"/>
</dbReference>
<comment type="caution">
    <text evidence="7">The sequence shown here is derived from an EMBL/GenBank/DDBJ whole genome shotgun (WGS) entry which is preliminary data.</text>
</comment>
<comment type="cofactor">
    <cofactor evidence="1">
        <name>Mg(2+)</name>
        <dbReference type="ChEBI" id="CHEBI:18420"/>
    </cofactor>
</comment>
<evidence type="ECO:0000256" key="2">
    <source>
        <dbReference type="ARBA" id="ARBA00022801"/>
    </source>
</evidence>
<organism evidence="7 8">
    <name type="scientific">Prosthecodimorpha staleyi</name>
    <dbReference type="NCBI Taxonomy" id="2840188"/>
    <lineage>
        <taxon>Bacteria</taxon>
        <taxon>Pseudomonadati</taxon>
        <taxon>Pseudomonadota</taxon>
        <taxon>Alphaproteobacteria</taxon>
        <taxon>Hyphomicrobiales</taxon>
        <taxon>Ancalomicrobiaceae</taxon>
        <taxon>Prosthecodimorpha</taxon>
    </lineage>
</organism>
<dbReference type="InterPro" id="IPR015797">
    <property type="entry name" value="NUDIX_hydrolase-like_dom_sf"/>
</dbReference>
<reference evidence="7 8" key="1">
    <citation type="submission" date="2021-06" db="EMBL/GenBank/DDBJ databases">
        <authorList>
            <person name="Grouzdev D.S."/>
            <person name="Koziaeva V."/>
        </authorList>
    </citation>
    <scope>NUCLEOTIDE SEQUENCE [LARGE SCALE GENOMIC DNA]</scope>
    <source>
        <strain evidence="7 8">22</strain>
    </source>
</reference>
<dbReference type="Proteomes" id="UP000766595">
    <property type="component" value="Unassembled WGS sequence"/>
</dbReference>
<dbReference type="Pfam" id="PF14803">
    <property type="entry name" value="Zn_ribbon_Nudix"/>
    <property type="match status" value="1"/>
</dbReference>
<name>A0A947D9M8_9HYPH</name>
<evidence type="ECO:0000313" key="8">
    <source>
        <dbReference type="Proteomes" id="UP000766595"/>
    </source>
</evidence>
<dbReference type="InterPro" id="IPR000086">
    <property type="entry name" value="NUDIX_hydrolase_dom"/>
</dbReference>
<dbReference type="EMBL" id="JAHHZF010000007">
    <property type="protein sequence ID" value="MBT9290877.1"/>
    <property type="molecule type" value="Genomic_DNA"/>
</dbReference>
<sequence length="201" mass="21793">MAVEDFETGAAAASRFQRSVPDGDTVERNVCRDCGFVAYENPKLVVGSVVRAGSAILLCRRAIEPRRGYWTLPAGYLELGETPEDGARREAFEEAGAEIRLHALLAVYSVPRISQVQLIYRAELAGSFAAGPESLEVRLFEPDELPWTELAFPSVEWALEHEHAVQAGTAPAPFVNPAGETGERFRGRPAGFGTAQPPEPA</sequence>
<dbReference type="GO" id="GO:0016787">
    <property type="term" value="F:hydrolase activity"/>
    <property type="evidence" value="ECO:0007669"/>
    <property type="project" value="UniProtKB-KW"/>
</dbReference>
<evidence type="ECO:0000256" key="5">
    <source>
        <dbReference type="SAM" id="MobiDB-lite"/>
    </source>
</evidence>
<dbReference type="RefSeq" id="WP_261969457.1">
    <property type="nucleotide sequence ID" value="NZ_JAHHZF010000007.1"/>
</dbReference>
<dbReference type="PANTHER" id="PTHR43222:SF2">
    <property type="entry name" value="NUDIX HYDROLASE 23, CHLOROPLASTIC"/>
    <property type="match status" value="1"/>
</dbReference>
<dbReference type="AlphaFoldDB" id="A0A947D9M8"/>
<evidence type="ECO:0000256" key="3">
    <source>
        <dbReference type="ARBA" id="ARBA00022842"/>
    </source>
</evidence>
<evidence type="ECO:0000256" key="1">
    <source>
        <dbReference type="ARBA" id="ARBA00001946"/>
    </source>
</evidence>
<dbReference type="PROSITE" id="PS51462">
    <property type="entry name" value="NUDIX"/>
    <property type="match status" value="1"/>
</dbReference>
<dbReference type="PROSITE" id="PS00893">
    <property type="entry name" value="NUDIX_BOX"/>
    <property type="match status" value="1"/>
</dbReference>
<accession>A0A947D9M8</accession>
<dbReference type="Gene3D" id="3.90.79.10">
    <property type="entry name" value="Nucleoside Triphosphate Pyrophosphohydrolase"/>
    <property type="match status" value="1"/>
</dbReference>
<keyword evidence="3" id="KW-0460">Magnesium</keyword>
<evidence type="ECO:0000259" key="6">
    <source>
        <dbReference type="PROSITE" id="PS51462"/>
    </source>
</evidence>
<dbReference type="InterPro" id="IPR020084">
    <property type="entry name" value="NUDIX_hydrolase_CS"/>
</dbReference>
<feature type="region of interest" description="Disordered" evidence="5">
    <location>
        <begin position="170"/>
        <end position="201"/>
    </location>
</feature>
<protein>
    <submittedName>
        <fullName evidence="7">NUDIX hydrolase</fullName>
    </submittedName>
</protein>
<dbReference type="InterPro" id="IPR029401">
    <property type="entry name" value="Nudix_N"/>
</dbReference>
<proteinExistence type="inferred from homology"/>
<dbReference type="PANTHER" id="PTHR43222">
    <property type="entry name" value="NUDIX HYDROLASE 23"/>
    <property type="match status" value="1"/>
</dbReference>
<keyword evidence="8" id="KW-1185">Reference proteome</keyword>
<keyword evidence="2 4" id="KW-0378">Hydrolase</keyword>
<evidence type="ECO:0000256" key="4">
    <source>
        <dbReference type="RuleBase" id="RU003476"/>
    </source>
</evidence>